<dbReference type="SUPFAM" id="SSF53448">
    <property type="entry name" value="Nucleotide-diphospho-sugar transferases"/>
    <property type="match status" value="1"/>
</dbReference>
<sequence>MSEYDLSYIISSKNRLHFLKITLNHLIQNVHPNEEIVVIDGNSSDGSKEYLQKLFKENKIHQYISETDENQAHGWNKAMLLARGVLIKKIIDDDVFEYNAIRRCADFMFQNPDYDLCISNSLTADLNNPITLNKNTRLNEFIQWRKGVTKSFSFSDVYLLIRRSSLSKIGLFNTQFVMMDWEFSLRASYLQCKIAYYTGYTVMGVNTPGNITSKVSKETLKREGKIGSLAYEYKGDSSNISIYSKLKIKIGKIFYKKNQSQKNQFINFSEVYPTLYRTLEETELQSDKNFIVDV</sequence>
<reference evidence="2" key="1">
    <citation type="submission" date="2022-12" db="EMBL/GenBank/DDBJ databases">
        <title>Genome sequence of SJ11.</title>
        <authorList>
            <person name="Woo H."/>
        </authorList>
    </citation>
    <scope>NUCLEOTIDE SEQUENCE</scope>
    <source>
        <strain evidence="2">SJ11</strain>
    </source>
</reference>
<organism evidence="2 3">
    <name type="scientific">Pedobacter rhodius</name>
    <dbReference type="NCBI Taxonomy" id="3004098"/>
    <lineage>
        <taxon>Bacteria</taxon>
        <taxon>Pseudomonadati</taxon>
        <taxon>Bacteroidota</taxon>
        <taxon>Sphingobacteriia</taxon>
        <taxon>Sphingobacteriales</taxon>
        <taxon>Sphingobacteriaceae</taxon>
        <taxon>Pedobacter</taxon>
    </lineage>
</organism>
<comment type="caution">
    <text evidence="2">The sequence shown here is derived from an EMBL/GenBank/DDBJ whole genome shotgun (WGS) entry which is preliminary data.</text>
</comment>
<dbReference type="Pfam" id="PF00535">
    <property type="entry name" value="Glycos_transf_2"/>
    <property type="match status" value="1"/>
</dbReference>
<evidence type="ECO:0000259" key="1">
    <source>
        <dbReference type="Pfam" id="PF00535"/>
    </source>
</evidence>
<dbReference type="InterPro" id="IPR001173">
    <property type="entry name" value="Glyco_trans_2-like"/>
</dbReference>
<dbReference type="PANTHER" id="PTHR43685">
    <property type="entry name" value="GLYCOSYLTRANSFERASE"/>
    <property type="match status" value="1"/>
</dbReference>
<dbReference type="Gene3D" id="3.90.550.10">
    <property type="entry name" value="Spore Coat Polysaccharide Biosynthesis Protein SpsA, Chain A"/>
    <property type="match status" value="1"/>
</dbReference>
<keyword evidence="3" id="KW-1185">Reference proteome</keyword>
<accession>A0ABT4KSJ0</accession>
<keyword evidence="2" id="KW-0808">Transferase</keyword>
<name>A0ABT4KSJ0_9SPHI</name>
<dbReference type="Proteomes" id="UP001144341">
    <property type="component" value="Unassembled WGS sequence"/>
</dbReference>
<dbReference type="InterPro" id="IPR029044">
    <property type="entry name" value="Nucleotide-diphossugar_trans"/>
</dbReference>
<evidence type="ECO:0000313" key="3">
    <source>
        <dbReference type="Proteomes" id="UP001144341"/>
    </source>
</evidence>
<feature type="domain" description="Glycosyltransferase 2-like" evidence="1">
    <location>
        <begin position="7"/>
        <end position="169"/>
    </location>
</feature>
<protein>
    <submittedName>
        <fullName evidence="2">Glycosyltransferase</fullName>
        <ecNumber evidence="2">2.4.-.-</ecNumber>
    </submittedName>
</protein>
<proteinExistence type="predicted"/>
<dbReference type="RefSeq" id="WP_269413641.1">
    <property type="nucleotide sequence ID" value="NZ_JAPWGL010000001.1"/>
</dbReference>
<dbReference type="InterPro" id="IPR050834">
    <property type="entry name" value="Glycosyltransf_2"/>
</dbReference>
<gene>
    <name evidence="2" type="ORF">O0931_00685</name>
</gene>
<keyword evidence="2" id="KW-0328">Glycosyltransferase</keyword>
<dbReference type="GO" id="GO:0016757">
    <property type="term" value="F:glycosyltransferase activity"/>
    <property type="evidence" value="ECO:0007669"/>
    <property type="project" value="UniProtKB-KW"/>
</dbReference>
<dbReference type="EMBL" id="JAPWGL010000001">
    <property type="protein sequence ID" value="MCZ4221804.1"/>
    <property type="molecule type" value="Genomic_DNA"/>
</dbReference>
<evidence type="ECO:0000313" key="2">
    <source>
        <dbReference type="EMBL" id="MCZ4221804.1"/>
    </source>
</evidence>
<dbReference type="PANTHER" id="PTHR43685:SF2">
    <property type="entry name" value="GLYCOSYLTRANSFERASE 2-LIKE DOMAIN-CONTAINING PROTEIN"/>
    <property type="match status" value="1"/>
</dbReference>
<dbReference type="EC" id="2.4.-.-" evidence="2"/>